<evidence type="ECO:0000313" key="11">
    <source>
        <dbReference type="EMBL" id="AMQ55606.1"/>
    </source>
</evidence>
<dbReference type="InterPro" id="IPR008925">
    <property type="entry name" value="aa_tRNA-synth_I_cd-bd_sf"/>
</dbReference>
<dbReference type="Proteomes" id="UP000073816">
    <property type="component" value="Chromosome"/>
</dbReference>
<keyword evidence="2 8" id="KW-0963">Cytoplasm</keyword>
<feature type="domain" description="Glutamyl/glutaminyl-tRNA synthetase class Ib catalytic" evidence="9">
    <location>
        <begin position="4"/>
        <end position="349"/>
    </location>
</feature>
<dbReference type="PANTHER" id="PTHR43311:SF2">
    <property type="entry name" value="GLUTAMATE--TRNA LIGASE, MITOCHONDRIAL-RELATED"/>
    <property type="match status" value="1"/>
</dbReference>
<keyword evidence="3 8" id="KW-0436">Ligase</keyword>
<dbReference type="NCBIfam" id="TIGR00464">
    <property type="entry name" value="gltX_bact"/>
    <property type="match status" value="1"/>
</dbReference>
<dbReference type="GO" id="GO:0005829">
    <property type="term" value="C:cytosol"/>
    <property type="evidence" value="ECO:0007669"/>
    <property type="project" value="TreeGrafter"/>
</dbReference>
<feature type="binding site" evidence="8">
    <location>
        <position position="266"/>
    </location>
    <ligand>
        <name>ATP</name>
        <dbReference type="ChEBI" id="CHEBI:30616"/>
    </ligand>
</feature>
<dbReference type="Gene3D" id="1.10.10.350">
    <property type="match status" value="1"/>
</dbReference>
<dbReference type="SUPFAM" id="SSF52374">
    <property type="entry name" value="Nucleotidylyl transferase"/>
    <property type="match status" value="1"/>
</dbReference>
<dbReference type="PATRIC" id="fig|1727163.4.peg.885"/>
<proteinExistence type="inferred from homology"/>
<dbReference type="PROSITE" id="PS00178">
    <property type="entry name" value="AA_TRNA_LIGASE_I"/>
    <property type="match status" value="1"/>
</dbReference>
<dbReference type="InterPro" id="IPR049940">
    <property type="entry name" value="GluQ/Sye"/>
</dbReference>
<dbReference type="GO" id="GO:0006424">
    <property type="term" value="P:glutamyl-tRNA aminoacylation"/>
    <property type="evidence" value="ECO:0007669"/>
    <property type="project" value="UniProtKB-UniRule"/>
</dbReference>
<evidence type="ECO:0000256" key="2">
    <source>
        <dbReference type="ARBA" id="ARBA00022490"/>
    </source>
</evidence>
<feature type="short sequence motif" description="'KMSKS' region" evidence="8">
    <location>
        <begin position="263"/>
        <end position="267"/>
    </location>
</feature>
<evidence type="ECO:0000256" key="1">
    <source>
        <dbReference type="ARBA" id="ARBA00007894"/>
    </source>
</evidence>
<dbReference type="PRINTS" id="PR00987">
    <property type="entry name" value="TRNASYNTHGLU"/>
</dbReference>
<organism evidence="11 12">
    <name type="scientific">Algoriphagus sanaruensis</name>
    <dbReference type="NCBI Taxonomy" id="1727163"/>
    <lineage>
        <taxon>Bacteria</taxon>
        <taxon>Pseudomonadati</taxon>
        <taxon>Bacteroidota</taxon>
        <taxon>Cytophagia</taxon>
        <taxon>Cytophagales</taxon>
        <taxon>Cyclobacteriaceae</taxon>
        <taxon>Algoriphagus</taxon>
    </lineage>
</organism>
<comment type="similarity">
    <text evidence="1 8">Belongs to the class-I aminoacyl-tRNA synthetase family. Glutamate--tRNA ligase type 1 subfamily.</text>
</comment>
<gene>
    <name evidence="8" type="primary">gltX</name>
    <name evidence="11" type="ORF">AO498_04255</name>
</gene>
<reference evidence="11 12" key="2">
    <citation type="journal article" date="2016" name="Genome Announc.">
        <title>Complete Genome Sequence of Algoriphagus sp. Strain M8-2, Isolated from a Brackish Lake.</title>
        <authorList>
            <person name="Muraguchi Y."/>
            <person name="Kushimoto K."/>
            <person name="Ohtsubo Y."/>
            <person name="Suzuki T."/>
            <person name="Dohra H."/>
            <person name="Kimbara K."/>
            <person name="Shintani M."/>
        </authorList>
    </citation>
    <scope>NUCLEOTIDE SEQUENCE [LARGE SCALE GENOMIC DNA]</scope>
    <source>
        <strain evidence="11 12">M8-2</strain>
    </source>
</reference>
<dbReference type="Pfam" id="PF00749">
    <property type="entry name" value="tRNA-synt_1c"/>
    <property type="match status" value="1"/>
</dbReference>
<evidence type="ECO:0000259" key="9">
    <source>
        <dbReference type="Pfam" id="PF00749"/>
    </source>
</evidence>
<feature type="short sequence motif" description="'HIGH' region" evidence="8">
    <location>
        <begin position="11"/>
        <end position="21"/>
    </location>
</feature>
<dbReference type="InterPro" id="IPR020751">
    <property type="entry name" value="aa-tRNA-synth_I_codon-bd_sub2"/>
</dbReference>
<comment type="catalytic activity">
    <reaction evidence="8">
        <text>tRNA(Glu) + L-glutamate + ATP = L-glutamyl-tRNA(Glu) + AMP + diphosphate</text>
        <dbReference type="Rhea" id="RHEA:23540"/>
        <dbReference type="Rhea" id="RHEA-COMP:9663"/>
        <dbReference type="Rhea" id="RHEA-COMP:9680"/>
        <dbReference type="ChEBI" id="CHEBI:29985"/>
        <dbReference type="ChEBI" id="CHEBI:30616"/>
        <dbReference type="ChEBI" id="CHEBI:33019"/>
        <dbReference type="ChEBI" id="CHEBI:78442"/>
        <dbReference type="ChEBI" id="CHEBI:78520"/>
        <dbReference type="ChEBI" id="CHEBI:456215"/>
        <dbReference type="EC" id="6.1.1.17"/>
    </reaction>
</comment>
<keyword evidence="6 8" id="KW-0648">Protein biosynthesis</keyword>
<evidence type="ECO:0000256" key="5">
    <source>
        <dbReference type="ARBA" id="ARBA00022840"/>
    </source>
</evidence>
<name>A0A142EKF1_9BACT</name>
<dbReference type="Gene3D" id="3.40.50.620">
    <property type="entry name" value="HUPs"/>
    <property type="match status" value="1"/>
</dbReference>
<keyword evidence="5 8" id="KW-0067">ATP-binding</keyword>
<dbReference type="GO" id="GO:0008270">
    <property type="term" value="F:zinc ion binding"/>
    <property type="evidence" value="ECO:0007669"/>
    <property type="project" value="InterPro"/>
</dbReference>
<dbReference type="GO" id="GO:0000049">
    <property type="term" value="F:tRNA binding"/>
    <property type="evidence" value="ECO:0007669"/>
    <property type="project" value="InterPro"/>
</dbReference>
<dbReference type="InterPro" id="IPR014729">
    <property type="entry name" value="Rossmann-like_a/b/a_fold"/>
</dbReference>
<dbReference type="GO" id="GO:0005524">
    <property type="term" value="F:ATP binding"/>
    <property type="evidence" value="ECO:0007669"/>
    <property type="project" value="UniProtKB-UniRule"/>
</dbReference>
<dbReference type="HAMAP" id="MF_00022">
    <property type="entry name" value="Glu_tRNA_synth_type1"/>
    <property type="match status" value="1"/>
</dbReference>
<evidence type="ECO:0000256" key="3">
    <source>
        <dbReference type="ARBA" id="ARBA00022598"/>
    </source>
</evidence>
<dbReference type="InterPro" id="IPR020058">
    <property type="entry name" value="Glu/Gln-tRNA-synth_Ib_cat-dom"/>
</dbReference>
<evidence type="ECO:0000256" key="6">
    <source>
        <dbReference type="ARBA" id="ARBA00022917"/>
    </source>
</evidence>
<dbReference type="PANTHER" id="PTHR43311">
    <property type="entry name" value="GLUTAMATE--TRNA LIGASE"/>
    <property type="match status" value="1"/>
</dbReference>
<protein>
    <recommendedName>
        <fullName evidence="8">Glutamate--tRNA ligase</fullName>
        <ecNumber evidence="8">6.1.1.17</ecNumber>
    </recommendedName>
    <alternativeName>
        <fullName evidence="8">Glutamyl-tRNA synthetase</fullName>
        <shortName evidence="8">GluRS</shortName>
    </alternativeName>
</protein>
<dbReference type="KEGG" id="alm:AO498_04255"/>
<keyword evidence="4 8" id="KW-0547">Nucleotide-binding</keyword>
<comment type="caution">
    <text evidence="8">Lacks conserved residue(s) required for the propagation of feature annotation.</text>
</comment>
<reference evidence="12" key="1">
    <citation type="submission" date="2015-09" db="EMBL/GenBank/DDBJ databases">
        <title>Complete sequence of Algoriphagus sp. M8-2.</title>
        <authorList>
            <person name="Shintani M."/>
        </authorList>
    </citation>
    <scope>NUCLEOTIDE SEQUENCE [LARGE SCALE GENOMIC DNA]</scope>
    <source>
        <strain evidence="12">M8-2</strain>
    </source>
</reference>
<dbReference type="OrthoDB" id="9807503at2"/>
<dbReference type="EMBL" id="CP012836">
    <property type="protein sequence ID" value="AMQ55606.1"/>
    <property type="molecule type" value="Genomic_DNA"/>
</dbReference>
<evidence type="ECO:0000313" key="12">
    <source>
        <dbReference type="Proteomes" id="UP000073816"/>
    </source>
</evidence>
<comment type="subunit">
    <text evidence="8">Monomer.</text>
</comment>
<dbReference type="GO" id="GO:0004818">
    <property type="term" value="F:glutamate-tRNA ligase activity"/>
    <property type="evidence" value="ECO:0007669"/>
    <property type="project" value="UniProtKB-UniRule"/>
</dbReference>
<dbReference type="SUPFAM" id="SSF48163">
    <property type="entry name" value="An anticodon-binding domain of class I aminoacyl-tRNA synthetases"/>
    <property type="match status" value="1"/>
</dbReference>
<dbReference type="InterPro" id="IPR045462">
    <property type="entry name" value="aa-tRNA-synth_I_cd-bd"/>
</dbReference>
<feature type="domain" description="Aminoacyl-tRNA synthetase class I anticodon-binding" evidence="10">
    <location>
        <begin position="378"/>
        <end position="505"/>
    </location>
</feature>
<dbReference type="InterPro" id="IPR033910">
    <property type="entry name" value="GluRS_core"/>
</dbReference>
<keyword evidence="12" id="KW-1185">Reference proteome</keyword>
<evidence type="ECO:0000256" key="7">
    <source>
        <dbReference type="ARBA" id="ARBA00023146"/>
    </source>
</evidence>
<evidence type="ECO:0000259" key="10">
    <source>
        <dbReference type="Pfam" id="PF19269"/>
    </source>
</evidence>
<evidence type="ECO:0000256" key="4">
    <source>
        <dbReference type="ARBA" id="ARBA00022741"/>
    </source>
</evidence>
<dbReference type="Pfam" id="PF19269">
    <property type="entry name" value="Anticodon_2"/>
    <property type="match status" value="1"/>
</dbReference>
<dbReference type="FunFam" id="3.40.50.620:FF:000127">
    <property type="entry name" value="Glutamate--tRNA ligase"/>
    <property type="match status" value="1"/>
</dbReference>
<dbReference type="AlphaFoldDB" id="A0A142EKF1"/>
<keyword evidence="7 8" id="KW-0030">Aminoacyl-tRNA synthetase</keyword>
<dbReference type="InterPro" id="IPR000924">
    <property type="entry name" value="Glu/Gln-tRNA-synth"/>
</dbReference>
<dbReference type="STRING" id="1727163.AO498_04255"/>
<dbReference type="EC" id="6.1.1.17" evidence="8"/>
<comment type="function">
    <text evidence="8">Catalyzes the attachment of glutamate to tRNA(Glu) in a two-step reaction: glutamate is first activated by ATP to form Glu-AMP and then transferred to the acceptor end of tRNA(Glu).</text>
</comment>
<dbReference type="InterPro" id="IPR001412">
    <property type="entry name" value="aa-tRNA-synth_I_CS"/>
</dbReference>
<comment type="subcellular location">
    <subcellularLocation>
        <location evidence="8">Cytoplasm</location>
    </subcellularLocation>
</comment>
<sequence length="512" mass="57816">MNREVRVRFAPSPTGALHIGGVRTALYNYLFAKKHGGKFLLRIEDTDQNRFVPGAEDYIRESLDWLGITPDESPWKPGEVGPYRQSERKEMYMQYALDLVEKGHAYYAFDTAEELEAMRERLTAARVVQPQYNGITRMQMKNSLTLPADEVKARLESGDPYVIRVKIPLKEDVRLNDMIRGWVMVHTSTLDDKVLMKSDGMPTYHLANIVDDHLMGITHVIRGEEWLPSAPLHVLLYRFLGWESTMPQFAHLPLLLKPDGNGKLSKRDGDKLGFPVFPLNWTDPFTNEKSSGFREKGYLPDAFLNFLAFLGWNPGDEREIFSVEELVEAFSIERIGKAGTKFDIAKANWYNEQYIRNKPNTALENFLIEDAKAEGIEISSEKANAILNLLKERVVFPSDFWRDSKFIFIAPMAFDQDVAAKKWNADAITVLTAYAAALDQVTTAFDASQAKSLLEQTAETAGIKLGKIMQAVRLAVTGMGAGPDLMEVFAILGPKELAQRIRFALEKLSIPS</sequence>
<dbReference type="InterPro" id="IPR004527">
    <property type="entry name" value="Glu-tRNA-ligase_bac/mito"/>
</dbReference>
<accession>A0A142EKF1</accession>
<evidence type="ECO:0000256" key="8">
    <source>
        <dbReference type="HAMAP-Rule" id="MF_00022"/>
    </source>
</evidence>
<dbReference type="CDD" id="cd00808">
    <property type="entry name" value="GluRS_core"/>
    <property type="match status" value="1"/>
</dbReference>
<dbReference type="RefSeq" id="WP_067544114.1">
    <property type="nucleotide sequence ID" value="NZ_CP012836.1"/>
</dbReference>